<evidence type="ECO:0000256" key="7">
    <source>
        <dbReference type="ARBA" id="ARBA00022927"/>
    </source>
</evidence>
<dbReference type="InterPro" id="IPR045861">
    <property type="entry name" value="CorA_cytoplasmic_dom"/>
</dbReference>
<dbReference type="GO" id="GO:0015031">
    <property type="term" value="P:protein transport"/>
    <property type="evidence" value="ECO:0007669"/>
    <property type="project" value="UniProtKB-KW"/>
</dbReference>
<evidence type="ECO:0000256" key="10">
    <source>
        <dbReference type="ARBA" id="ARBA00023288"/>
    </source>
</evidence>
<evidence type="ECO:0000256" key="13">
    <source>
        <dbReference type="SAM" id="MobiDB-lite"/>
    </source>
</evidence>
<comment type="subcellular location">
    <subcellularLocation>
        <location evidence="1">Golgi apparatus</location>
    </subcellularLocation>
</comment>
<feature type="compositionally biased region" description="Pro residues" evidence="13">
    <location>
        <begin position="126"/>
        <end position="136"/>
    </location>
</feature>
<dbReference type="Pfam" id="PF00025">
    <property type="entry name" value="Arf"/>
    <property type="match status" value="1"/>
</dbReference>
<reference evidence="16" key="1">
    <citation type="journal article" date="2017" name="Nat. Microbiol.">
        <title>Global analysis of biosynthetic gene clusters reveals vast potential of secondary metabolite production in Penicillium species.</title>
        <authorList>
            <person name="Nielsen J.C."/>
            <person name="Grijseels S."/>
            <person name="Prigent S."/>
            <person name="Ji B."/>
            <person name="Dainat J."/>
            <person name="Nielsen K.F."/>
            <person name="Frisvad J.C."/>
            <person name="Workman M."/>
            <person name="Nielsen J."/>
        </authorList>
    </citation>
    <scope>NUCLEOTIDE SEQUENCE [LARGE SCALE GENOMIC DNA]</scope>
    <source>
        <strain evidence="16">IBT 4502</strain>
    </source>
</reference>
<keyword evidence="7" id="KW-0653">Protein transport</keyword>
<comment type="similarity">
    <text evidence="2">Belongs to the small GTPase superfamily. Arf family.</text>
</comment>
<dbReference type="Proteomes" id="UP000191408">
    <property type="component" value="Unassembled WGS sequence"/>
</dbReference>
<keyword evidence="14" id="KW-1133">Transmembrane helix</keyword>
<keyword evidence="12" id="KW-0479">Metal-binding</keyword>
<evidence type="ECO:0000256" key="9">
    <source>
        <dbReference type="ARBA" id="ARBA00023134"/>
    </source>
</evidence>
<evidence type="ECO:0000256" key="3">
    <source>
        <dbReference type="ARBA" id="ARBA00022448"/>
    </source>
</evidence>
<accession>A0A1V6NG37</accession>
<dbReference type="InterPro" id="IPR045872">
    <property type="entry name" value="Arf1-5-like"/>
</dbReference>
<sequence>MSHTTDSRDSTAPQDYYSSLDDEGSLVEKFKNIDDKTQFYTAMRCLEDPLTQNFVLDFGNEEAWCASDLGTNELKLLLSKPRDKCFGTRWINIWAPEEQKESIRAITKHYGVSERLQGMMCTEPVHPAPKTTPTPLPTRRTSQSPSVAPSFKHEVDDAENALKHLADPDKARESASFKSLTFAQVTDQIWHFSSVDHGPRYTCIGYNTLFVIPTLSQPNGKDLPDGKRLWTWLIQCDDGTIISIQENPFARQQGVPIDEAKPVLNIVRRNIRFIFAGVSRQHFAMSESESLITIRVRHFSGFGPDQANIKQEDGPSLLFYYIFDDWVSSYGLIAKREHKYGVALEKLRGQMLDRPIVDLVNELHWLGRRLAVLKRLYQSYELIMRRLLQRQRMLRDEARSAQPAALSHGATFGEMEFVDMRQSSLVSNSNFPNTTEKSVGVQLSSTAVARFERLVDRINLYCLSEIENCLNEKESLTFLNFNLIALKDSQAVEKLTRITILLAKATILFLPVSLMSAYFSTELIGVKNGYTKTQYWVSFAVIFVTSILLLTVFGYASDTVEGSEGFLATDNMGITFSRLFDRLWGRKEMRILMVGLDAAGKTTILYKLKLGEIVTTIPTIGFNVETVEYKNIQFTVWDVGGQDKIRPLWRHYFQNTQGIIFVVDSNDRDRIVEAREELQRMLNEDELRDALLLVFANKQDLPNAMSPAEITQQLGLQSLTRRAWFIQSTCATTGDGLYEGLEWLADALRKTNRD</sequence>
<dbReference type="FunFam" id="3.40.50.300:FF:000024">
    <property type="entry name" value="ADP-ribosylation factor 1"/>
    <property type="match status" value="1"/>
</dbReference>
<feature type="binding site" evidence="11">
    <location>
        <begin position="697"/>
        <end position="700"/>
    </location>
    <ligand>
        <name>GTP</name>
        <dbReference type="ChEBI" id="CHEBI:37565"/>
    </ligand>
</feature>
<evidence type="ECO:0000313" key="16">
    <source>
        <dbReference type="Proteomes" id="UP000191408"/>
    </source>
</evidence>
<dbReference type="Gene3D" id="3.40.50.300">
    <property type="entry name" value="P-loop containing nucleotide triphosphate hydrolases"/>
    <property type="match status" value="1"/>
</dbReference>
<feature type="binding site" evidence="11">
    <location>
        <position position="641"/>
    </location>
    <ligand>
        <name>GTP</name>
        <dbReference type="ChEBI" id="CHEBI:37565"/>
    </ligand>
</feature>
<evidence type="ECO:0000256" key="4">
    <source>
        <dbReference type="ARBA" id="ARBA00022707"/>
    </source>
</evidence>
<organism evidence="15 16">
    <name type="scientific">Penicillium polonicum</name>
    <dbReference type="NCBI Taxonomy" id="60169"/>
    <lineage>
        <taxon>Eukaryota</taxon>
        <taxon>Fungi</taxon>
        <taxon>Dikarya</taxon>
        <taxon>Ascomycota</taxon>
        <taxon>Pezizomycotina</taxon>
        <taxon>Eurotiomycetes</taxon>
        <taxon>Eurotiomycetidae</taxon>
        <taxon>Eurotiales</taxon>
        <taxon>Aspergillaceae</taxon>
        <taxon>Penicillium</taxon>
    </lineage>
</organism>
<comment type="caution">
    <text evidence="15">The sequence shown here is derived from an EMBL/GenBank/DDBJ whole genome shotgun (WGS) entry which is preliminary data.</text>
</comment>
<dbReference type="CDD" id="cd04150">
    <property type="entry name" value="Arf1_5_like"/>
    <property type="match status" value="1"/>
</dbReference>
<dbReference type="SMART" id="SM00178">
    <property type="entry name" value="SAR"/>
    <property type="match status" value="1"/>
</dbReference>
<dbReference type="GO" id="GO:0016192">
    <property type="term" value="P:vesicle-mediated transport"/>
    <property type="evidence" value="ECO:0007669"/>
    <property type="project" value="UniProtKB-KW"/>
</dbReference>
<evidence type="ECO:0000256" key="14">
    <source>
        <dbReference type="SAM" id="Phobius"/>
    </source>
</evidence>
<evidence type="ECO:0000256" key="5">
    <source>
        <dbReference type="ARBA" id="ARBA00022741"/>
    </source>
</evidence>
<dbReference type="SUPFAM" id="SSF143865">
    <property type="entry name" value="CorA soluble domain-like"/>
    <property type="match status" value="1"/>
</dbReference>
<evidence type="ECO:0000256" key="11">
    <source>
        <dbReference type="PIRSR" id="PIRSR606689-1"/>
    </source>
</evidence>
<dbReference type="PROSITE" id="PS51417">
    <property type="entry name" value="ARF"/>
    <property type="match status" value="1"/>
</dbReference>
<dbReference type="STRING" id="60169.A0A1V6NG37"/>
<dbReference type="SUPFAM" id="SSF52540">
    <property type="entry name" value="P-loop containing nucleoside triphosphate hydrolases"/>
    <property type="match status" value="1"/>
</dbReference>
<gene>
    <name evidence="15" type="ORF">PENPOL_c009G01588</name>
</gene>
<dbReference type="InterPro" id="IPR027417">
    <property type="entry name" value="P-loop_NTPase"/>
</dbReference>
<feature type="binding site" evidence="11">
    <location>
        <begin position="595"/>
        <end position="602"/>
    </location>
    <ligand>
        <name>GTP</name>
        <dbReference type="ChEBI" id="CHEBI:37565"/>
    </ligand>
</feature>
<evidence type="ECO:0000256" key="2">
    <source>
        <dbReference type="ARBA" id="ARBA00010290"/>
    </source>
</evidence>
<feature type="region of interest" description="Disordered" evidence="13">
    <location>
        <begin position="124"/>
        <end position="149"/>
    </location>
</feature>
<keyword evidence="16" id="KW-1185">Reference proteome</keyword>
<dbReference type="NCBIfam" id="TIGR00231">
    <property type="entry name" value="small_GTP"/>
    <property type="match status" value="1"/>
</dbReference>
<keyword evidence="6" id="KW-0931">ER-Golgi transport</keyword>
<dbReference type="InterPro" id="IPR024156">
    <property type="entry name" value="Small_GTPase_ARF"/>
</dbReference>
<keyword evidence="14" id="KW-0472">Membrane</keyword>
<evidence type="ECO:0008006" key="17">
    <source>
        <dbReference type="Google" id="ProtNLM"/>
    </source>
</evidence>
<dbReference type="SMART" id="SM00177">
    <property type="entry name" value="ARF"/>
    <property type="match status" value="1"/>
</dbReference>
<evidence type="ECO:0000256" key="1">
    <source>
        <dbReference type="ARBA" id="ARBA00004555"/>
    </source>
</evidence>
<dbReference type="PRINTS" id="PR00328">
    <property type="entry name" value="SAR1GTPBP"/>
</dbReference>
<name>A0A1V6NG37_PENPO</name>
<keyword evidence="14" id="KW-0812">Transmembrane</keyword>
<keyword evidence="9 11" id="KW-0342">GTP-binding</keyword>
<keyword evidence="4" id="KW-0519">Myristate</keyword>
<evidence type="ECO:0000256" key="12">
    <source>
        <dbReference type="PIRSR" id="PIRSR606689-2"/>
    </source>
</evidence>
<dbReference type="GO" id="GO:0003924">
    <property type="term" value="F:GTPase activity"/>
    <property type="evidence" value="ECO:0007669"/>
    <property type="project" value="InterPro"/>
</dbReference>
<feature type="transmembrane region" description="Helical" evidence="14">
    <location>
        <begin position="533"/>
        <end position="556"/>
    </location>
</feature>
<proteinExistence type="inferred from homology"/>
<feature type="binding site" evidence="12">
    <location>
        <position position="619"/>
    </location>
    <ligand>
        <name>Mg(2+)</name>
        <dbReference type="ChEBI" id="CHEBI:18420"/>
    </ligand>
</feature>
<dbReference type="OrthoDB" id="5430812at2759"/>
<dbReference type="InterPro" id="IPR005225">
    <property type="entry name" value="Small_GTP-bd"/>
</dbReference>
<evidence type="ECO:0000313" key="15">
    <source>
        <dbReference type="EMBL" id="OQD63645.1"/>
    </source>
</evidence>
<dbReference type="GO" id="GO:0046872">
    <property type="term" value="F:metal ion binding"/>
    <property type="evidence" value="ECO:0007669"/>
    <property type="project" value="UniProtKB-KW"/>
</dbReference>
<dbReference type="GO" id="GO:0005794">
    <property type="term" value="C:Golgi apparatus"/>
    <property type="evidence" value="ECO:0007669"/>
    <property type="project" value="UniProtKB-SubCell"/>
</dbReference>
<keyword evidence="8" id="KW-0333">Golgi apparatus</keyword>
<keyword evidence="5 11" id="KW-0547">Nucleotide-binding</keyword>
<dbReference type="PANTHER" id="PTHR11711">
    <property type="entry name" value="ADP RIBOSYLATION FACTOR-RELATED"/>
    <property type="match status" value="1"/>
</dbReference>
<protein>
    <recommendedName>
        <fullName evidence="17">ADP-ribosylation factor</fullName>
    </recommendedName>
</protein>
<feature type="binding site" evidence="12">
    <location>
        <position position="602"/>
    </location>
    <ligand>
        <name>Mg(2+)</name>
        <dbReference type="ChEBI" id="CHEBI:18420"/>
    </ligand>
</feature>
<keyword evidence="12" id="KW-0460">Magnesium</keyword>
<feature type="transmembrane region" description="Helical" evidence="14">
    <location>
        <begin position="498"/>
        <end position="521"/>
    </location>
</feature>
<keyword evidence="10" id="KW-0449">Lipoprotein</keyword>
<dbReference type="GO" id="GO:0005525">
    <property type="term" value="F:GTP binding"/>
    <property type="evidence" value="ECO:0007669"/>
    <property type="project" value="UniProtKB-KW"/>
</dbReference>
<dbReference type="SMART" id="SM00175">
    <property type="entry name" value="RAB"/>
    <property type="match status" value="1"/>
</dbReference>
<dbReference type="InterPro" id="IPR006689">
    <property type="entry name" value="Small_GTPase_ARF/SAR"/>
</dbReference>
<keyword evidence="3" id="KW-0813">Transport</keyword>
<dbReference type="EMBL" id="MDYM01000009">
    <property type="protein sequence ID" value="OQD63645.1"/>
    <property type="molecule type" value="Genomic_DNA"/>
</dbReference>
<evidence type="ECO:0000256" key="6">
    <source>
        <dbReference type="ARBA" id="ARBA00022892"/>
    </source>
</evidence>
<dbReference type="AlphaFoldDB" id="A0A1V6NG37"/>
<evidence type="ECO:0000256" key="8">
    <source>
        <dbReference type="ARBA" id="ARBA00023034"/>
    </source>
</evidence>